<organism evidence="1 2">
    <name type="scientific">Mycena pura</name>
    <dbReference type="NCBI Taxonomy" id="153505"/>
    <lineage>
        <taxon>Eukaryota</taxon>
        <taxon>Fungi</taxon>
        <taxon>Dikarya</taxon>
        <taxon>Basidiomycota</taxon>
        <taxon>Agaricomycotina</taxon>
        <taxon>Agaricomycetes</taxon>
        <taxon>Agaricomycetidae</taxon>
        <taxon>Agaricales</taxon>
        <taxon>Marasmiineae</taxon>
        <taxon>Mycenaceae</taxon>
        <taxon>Mycena</taxon>
    </lineage>
</organism>
<reference evidence="1" key="1">
    <citation type="submission" date="2023-03" db="EMBL/GenBank/DDBJ databases">
        <title>Massive genome expansion in bonnet fungi (Mycena s.s.) driven by repeated elements and novel gene families across ecological guilds.</title>
        <authorList>
            <consortium name="Lawrence Berkeley National Laboratory"/>
            <person name="Harder C.B."/>
            <person name="Miyauchi S."/>
            <person name="Viragh M."/>
            <person name="Kuo A."/>
            <person name="Thoen E."/>
            <person name="Andreopoulos B."/>
            <person name="Lu D."/>
            <person name="Skrede I."/>
            <person name="Drula E."/>
            <person name="Henrissat B."/>
            <person name="Morin E."/>
            <person name="Kohler A."/>
            <person name="Barry K."/>
            <person name="LaButti K."/>
            <person name="Morin E."/>
            <person name="Salamov A."/>
            <person name="Lipzen A."/>
            <person name="Mereny Z."/>
            <person name="Hegedus B."/>
            <person name="Baldrian P."/>
            <person name="Stursova M."/>
            <person name="Weitz H."/>
            <person name="Taylor A."/>
            <person name="Grigoriev I.V."/>
            <person name="Nagy L.G."/>
            <person name="Martin F."/>
            <person name="Kauserud H."/>
        </authorList>
    </citation>
    <scope>NUCLEOTIDE SEQUENCE</scope>
    <source>
        <strain evidence="1">9144</strain>
    </source>
</reference>
<evidence type="ECO:0000313" key="2">
    <source>
        <dbReference type="Proteomes" id="UP001219525"/>
    </source>
</evidence>
<keyword evidence="2" id="KW-1185">Reference proteome</keyword>
<dbReference type="EMBL" id="JARJCW010000169">
    <property type="protein sequence ID" value="KAJ7189690.1"/>
    <property type="molecule type" value="Genomic_DNA"/>
</dbReference>
<name>A0AAD6Y384_9AGAR</name>
<gene>
    <name evidence="1" type="ORF">GGX14DRAFT_408621</name>
</gene>
<proteinExistence type="predicted"/>
<protein>
    <submittedName>
        <fullName evidence="1">Uncharacterized protein</fullName>
    </submittedName>
</protein>
<comment type="caution">
    <text evidence="1">The sequence shown here is derived from an EMBL/GenBank/DDBJ whole genome shotgun (WGS) entry which is preliminary data.</text>
</comment>
<sequence>MSRGMRIAEGVASVYRLLAINSAGIKSRELDQYRINRPVVFRWTCGNNGCPVILQASVWGHLYNINGKHCLSDYRNITYGIKVSTSEDPYIKIAAAEIAAEAKNGLAVATIPGAFLVPASPGHHTSLKLVPSWVPGAGFKCQAQQRRKVMLDTQNTVP</sequence>
<dbReference type="AlphaFoldDB" id="A0AAD6Y384"/>
<dbReference type="Proteomes" id="UP001219525">
    <property type="component" value="Unassembled WGS sequence"/>
</dbReference>
<accession>A0AAD6Y384</accession>
<evidence type="ECO:0000313" key="1">
    <source>
        <dbReference type="EMBL" id="KAJ7189690.1"/>
    </source>
</evidence>